<gene>
    <name evidence="2" type="ORF">IC610_01680</name>
</gene>
<protein>
    <submittedName>
        <fullName evidence="2">Uncharacterized protein</fullName>
    </submittedName>
</protein>
<evidence type="ECO:0000313" key="3">
    <source>
        <dbReference type="Proteomes" id="UP000637299"/>
    </source>
</evidence>
<reference evidence="2 3" key="1">
    <citation type="submission" date="2020-09" db="EMBL/GenBank/DDBJ databases">
        <title>Genome seq and assembly of Chryseobacterium sp.</title>
        <authorList>
            <person name="Chhetri G."/>
        </authorList>
    </citation>
    <scope>NUCLEOTIDE SEQUENCE [LARGE SCALE GENOMIC DNA]</scope>
    <source>
        <strain evidence="2 3">GCR10</strain>
    </source>
</reference>
<name>A0ABR8Z7E1_9FLAO</name>
<evidence type="ECO:0000313" key="2">
    <source>
        <dbReference type="EMBL" id="MBD8081126.1"/>
    </source>
</evidence>
<feature type="coiled-coil region" evidence="1">
    <location>
        <begin position="56"/>
        <end position="97"/>
    </location>
</feature>
<keyword evidence="1" id="KW-0175">Coiled coil</keyword>
<dbReference type="Proteomes" id="UP000637299">
    <property type="component" value="Unassembled WGS sequence"/>
</dbReference>
<dbReference type="RefSeq" id="WP_191734942.1">
    <property type="nucleotide sequence ID" value="NZ_JACYFS010000001.1"/>
</dbReference>
<sequence length="693" mass="77474">MKWLTMLAGLLGVTAVAQKDNKVELSDAEKSKLDGLLGTAELATMIEQANLELAGVADAKTQLHAVQNQLATATQENATATAQVEGLTTQVTQLQQTVSQQNLTIETLANADETVAEAANIVKPLFGVGKIVAVAGFLMGMQGNAFAMDRPWNARVVAGMSAPQTNFKNDLVLNTLNEDIKGFVAEYPTKFESIFEKRYDLPELWKQQTIYGVADKLVSAIISVEEVTQPRKAVWVAKGGVTIKPEVMQVQPTQIDLQFNYWKLQALETSWMYQFNKEGSQAYKMSFIEFLIVKYLEKARSEDADVLVRGVFSEKPADYDKPVTYLIRNNGVFKQLFDARDITKKYRSFYLGDLNTSNVVDYVEKALMSLPIDVRNADLQFVWSPYWIRQYQTRDRQINGGNSDYKELVKTPRDYSNVEFVPLKQLEGSKFLFITFKDNVKPLEFKPEEKAKLTFEKFLRDVYAFADYRLGIGVNHIGLETDENNPLKYELQAVWSNNEPIFDKNFYIPVFDFGNGVIEANHNRITPTPDFTTDITAIRGNVGKYLFIRGNISLPGNVNVKDGGMLDLTADFNLKTGGTLTLVKVGENWKEVSRTTAPETITTQIEFEGTTIDYADSDRFIYMGEEAADLAEIDGGSEGNTIRIFGGAAAGSALSVKTVAGKIKVNSTYVMDAHTKWIELIYLDGVWNEVTRG</sequence>
<keyword evidence="3" id="KW-1185">Reference proteome</keyword>
<dbReference type="EMBL" id="JACYFS010000001">
    <property type="protein sequence ID" value="MBD8081126.1"/>
    <property type="molecule type" value="Genomic_DNA"/>
</dbReference>
<proteinExistence type="predicted"/>
<comment type="caution">
    <text evidence="2">The sequence shown here is derived from an EMBL/GenBank/DDBJ whole genome shotgun (WGS) entry which is preliminary data.</text>
</comment>
<evidence type="ECO:0000256" key="1">
    <source>
        <dbReference type="SAM" id="Coils"/>
    </source>
</evidence>
<accession>A0ABR8Z7E1</accession>
<organism evidence="2 3">
    <name type="scientific">Chryseobacterium caseinilyticum</name>
    <dbReference type="NCBI Taxonomy" id="2771428"/>
    <lineage>
        <taxon>Bacteria</taxon>
        <taxon>Pseudomonadati</taxon>
        <taxon>Bacteroidota</taxon>
        <taxon>Flavobacteriia</taxon>
        <taxon>Flavobacteriales</taxon>
        <taxon>Weeksellaceae</taxon>
        <taxon>Chryseobacterium group</taxon>
        <taxon>Chryseobacterium</taxon>
    </lineage>
</organism>